<dbReference type="GeneID" id="92711728"/>
<dbReference type="Pfam" id="PF04616">
    <property type="entry name" value="Glyco_hydro_43"/>
    <property type="match status" value="1"/>
</dbReference>
<keyword evidence="3 6" id="KW-0378">Hydrolase</keyword>
<dbReference type="PROSITE" id="PS51762">
    <property type="entry name" value="GH16_2"/>
    <property type="match status" value="1"/>
</dbReference>
<comment type="similarity">
    <text evidence="1">Belongs to the glycosyl hydrolase 16 family.</text>
</comment>
<gene>
    <name evidence="6" type="ORF">SAMN05444350_10835</name>
</gene>
<dbReference type="Pfam" id="PF00722">
    <property type="entry name" value="Glyco_hydro_16"/>
    <property type="match status" value="1"/>
</dbReference>
<dbReference type="RefSeq" id="WP_073313242.1">
    <property type="nucleotide sequence ID" value="NZ_FQZN01000008.1"/>
</dbReference>
<dbReference type="CDD" id="cd18825">
    <property type="entry name" value="GH43_CtGH43-like"/>
    <property type="match status" value="1"/>
</dbReference>
<dbReference type="Gene3D" id="2.60.120.200">
    <property type="match status" value="1"/>
</dbReference>
<dbReference type="InterPro" id="IPR023296">
    <property type="entry name" value="Glyco_hydro_beta-prop_sf"/>
</dbReference>
<dbReference type="EMBL" id="FQZN01000008">
    <property type="protein sequence ID" value="SHI79135.1"/>
    <property type="molecule type" value="Genomic_DNA"/>
</dbReference>
<reference evidence="7" key="1">
    <citation type="submission" date="2016-11" db="EMBL/GenBank/DDBJ databases">
        <authorList>
            <person name="Varghese N."/>
            <person name="Submissions S."/>
        </authorList>
    </citation>
    <scope>NUCLEOTIDE SEQUENCE [LARGE SCALE GENOMIC DNA]</scope>
    <source>
        <strain evidence="7">DSM 26884</strain>
    </source>
</reference>
<dbReference type="CDD" id="cd08023">
    <property type="entry name" value="GH16_laminarinase_like"/>
    <property type="match status" value="1"/>
</dbReference>
<dbReference type="GO" id="GO:0004553">
    <property type="term" value="F:hydrolase activity, hydrolyzing O-glycosyl compounds"/>
    <property type="evidence" value="ECO:0007669"/>
    <property type="project" value="InterPro"/>
</dbReference>
<evidence type="ECO:0000313" key="7">
    <source>
        <dbReference type="Proteomes" id="UP000184192"/>
    </source>
</evidence>
<comment type="similarity">
    <text evidence="2">Belongs to the glycosyl hydrolase 43 family.</text>
</comment>
<dbReference type="InterPro" id="IPR006710">
    <property type="entry name" value="Glyco_hydro_43"/>
</dbReference>
<evidence type="ECO:0000256" key="3">
    <source>
        <dbReference type="ARBA" id="ARBA00022801"/>
    </source>
</evidence>
<feature type="domain" description="GH16" evidence="5">
    <location>
        <begin position="360"/>
        <end position="632"/>
    </location>
</feature>
<dbReference type="GO" id="GO:0005975">
    <property type="term" value="P:carbohydrate metabolic process"/>
    <property type="evidence" value="ECO:0007669"/>
    <property type="project" value="InterPro"/>
</dbReference>
<evidence type="ECO:0000256" key="1">
    <source>
        <dbReference type="ARBA" id="ARBA00006865"/>
    </source>
</evidence>
<dbReference type="InterPro" id="IPR000757">
    <property type="entry name" value="Beta-glucanase-like"/>
</dbReference>
<sequence length="632" mass="72847">MRTIKHFGGLLLLIIICLPLSSQTGREWKDTANEYINAHGGGILFHEGLYYWFGEHRPEKGFTTEVGVNCYTSPDLQTWTHKSVALPVSETPGDDIERGCIIERPKVIYNQKTGKFVMWFHLELKGQGYGPARAAVAVSDKPEGPYRFVRSGRVNPGIYPENMPEADRKVTWNLNKYKKWWTPNWYKAVNRGLFVKRDLEGGQMSRDMTLFVDDDGKAYHIYSSEENLTLHIAELTDDYLQHSGRYIRIYPGGHNEAPAIFKKDNTYWMITSGCTGWDPNAARMFSASSIWGPWKQHPNPCRGENSEKTFGGQSTFVLELPENRFIFMADVWKPKSLMYSGHIWLPIQFDEKGVPFIEWTDKQVLPTNPVRQSEWKQVWSDEFNTDGLPDTTVWSYDNGFARNEEAQWYQKGNAYCKDGKLIIEVRKEEGRKNPWYEAGSNDWRKKREFIEYTSSCITTAGKKEFLYGRFEIRAKIPVSGGAWPAIWTLGSGMDWPSCGEIDIMEYYRIKGVPHILANAAWGTDRQWNAKWKSKAIPFTHFTDKDPAWADKFHIWRMDWDETAIKIYLDDELLNEIPLSETVNGTIGGGTNPFRKPQYLLLNLALGGINGGEIDDKGIPMRYEVDYVRVYQK</sequence>
<dbReference type="PANTHER" id="PTHR22925">
    <property type="entry name" value="GLYCOSYL HYDROLASE 43 FAMILY MEMBER"/>
    <property type="match status" value="1"/>
</dbReference>
<protein>
    <submittedName>
        <fullName evidence="6">Glycosyl hydrolases family 43</fullName>
    </submittedName>
</protein>
<name>A0A1M6E169_9BACE</name>
<evidence type="ECO:0000259" key="5">
    <source>
        <dbReference type="PROSITE" id="PS51762"/>
    </source>
</evidence>
<keyword evidence="7" id="KW-1185">Reference proteome</keyword>
<dbReference type="eggNOG" id="COG2273">
    <property type="taxonomic scope" value="Bacteria"/>
</dbReference>
<keyword evidence="4" id="KW-0326">Glycosidase</keyword>
<dbReference type="SUPFAM" id="SSF75005">
    <property type="entry name" value="Arabinanase/levansucrase/invertase"/>
    <property type="match status" value="1"/>
</dbReference>
<dbReference type="AlphaFoldDB" id="A0A1M6E169"/>
<evidence type="ECO:0000256" key="4">
    <source>
        <dbReference type="ARBA" id="ARBA00023295"/>
    </source>
</evidence>
<dbReference type="PANTHER" id="PTHR22925:SF3">
    <property type="entry name" value="GLYCOSYL HYDROLASE FAMILY PROTEIN 43"/>
    <property type="match status" value="1"/>
</dbReference>
<dbReference type="InterPro" id="IPR013320">
    <property type="entry name" value="ConA-like_dom_sf"/>
</dbReference>
<dbReference type="Gene3D" id="2.115.10.20">
    <property type="entry name" value="Glycosyl hydrolase domain, family 43"/>
    <property type="match status" value="1"/>
</dbReference>
<dbReference type="Proteomes" id="UP000184192">
    <property type="component" value="Unassembled WGS sequence"/>
</dbReference>
<proteinExistence type="inferred from homology"/>
<evidence type="ECO:0000256" key="2">
    <source>
        <dbReference type="ARBA" id="ARBA00009865"/>
    </source>
</evidence>
<organism evidence="6 7">
    <name type="scientific">Bacteroides stercorirosoris</name>
    <dbReference type="NCBI Taxonomy" id="871324"/>
    <lineage>
        <taxon>Bacteria</taxon>
        <taxon>Pseudomonadati</taxon>
        <taxon>Bacteroidota</taxon>
        <taxon>Bacteroidia</taxon>
        <taxon>Bacteroidales</taxon>
        <taxon>Bacteroidaceae</taxon>
        <taxon>Bacteroides</taxon>
    </lineage>
</organism>
<accession>A0A1M6E169</accession>
<dbReference type="SUPFAM" id="SSF49899">
    <property type="entry name" value="Concanavalin A-like lectins/glucanases"/>
    <property type="match status" value="1"/>
</dbReference>
<evidence type="ECO:0000313" key="6">
    <source>
        <dbReference type="EMBL" id="SHI79135.1"/>
    </source>
</evidence>